<dbReference type="NCBIfam" id="TIGR01496">
    <property type="entry name" value="DHPS"/>
    <property type="match status" value="1"/>
</dbReference>
<dbReference type="NCBIfam" id="TIGR01498">
    <property type="entry name" value="folK"/>
    <property type="match status" value="1"/>
</dbReference>
<evidence type="ECO:0000256" key="11">
    <source>
        <dbReference type="ARBA" id="ARBA00022840"/>
    </source>
</evidence>
<comment type="caution">
    <text evidence="17">The sequence shown here is derived from an EMBL/GenBank/DDBJ whole genome shotgun (WGS) entry which is preliminary data.</text>
</comment>
<evidence type="ECO:0000313" key="18">
    <source>
        <dbReference type="Proteomes" id="UP000239899"/>
    </source>
</evidence>
<comment type="similarity">
    <text evidence="6">In the C-terminal section; belongs to the DHPS family.</text>
</comment>
<dbReference type="Gene3D" id="3.30.70.560">
    <property type="entry name" value="7,8-Dihydro-6-hydroxymethylpterin-pyrophosphokinase HPPK"/>
    <property type="match status" value="1"/>
</dbReference>
<dbReference type="PANTHER" id="PTHR20941">
    <property type="entry name" value="FOLATE SYNTHESIS PROTEINS"/>
    <property type="match status" value="1"/>
</dbReference>
<evidence type="ECO:0000256" key="10">
    <source>
        <dbReference type="ARBA" id="ARBA00022777"/>
    </source>
</evidence>
<evidence type="ECO:0000256" key="12">
    <source>
        <dbReference type="ARBA" id="ARBA00022842"/>
    </source>
</evidence>
<keyword evidence="9" id="KW-0547">Nucleotide-binding</keyword>
<comment type="catalytic activity">
    <reaction evidence="2">
        <text>6-hydroxymethyl-7,8-dihydropterin + ATP = (7,8-dihydropterin-6-yl)methyl diphosphate + AMP + H(+)</text>
        <dbReference type="Rhea" id="RHEA:11412"/>
        <dbReference type="ChEBI" id="CHEBI:15378"/>
        <dbReference type="ChEBI" id="CHEBI:30616"/>
        <dbReference type="ChEBI" id="CHEBI:44841"/>
        <dbReference type="ChEBI" id="CHEBI:72950"/>
        <dbReference type="ChEBI" id="CHEBI:456215"/>
        <dbReference type="EC" id="2.7.6.3"/>
    </reaction>
</comment>
<dbReference type="GO" id="GO:0046872">
    <property type="term" value="F:metal ion binding"/>
    <property type="evidence" value="ECO:0007669"/>
    <property type="project" value="UniProtKB-KW"/>
</dbReference>
<evidence type="ECO:0000313" key="17">
    <source>
        <dbReference type="EMBL" id="PRW20185.1"/>
    </source>
</evidence>
<dbReference type="Pfam" id="PF01288">
    <property type="entry name" value="HPPK"/>
    <property type="match status" value="1"/>
</dbReference>
<dbReference type="UniPathway" id="UPA00077">
    <property type="reaction ID" value="UER00155"/>
</dbReference>
<dbReference type="Proteomes" id="UP000239899">
    <property type="component" value="Unassembled WGS sequence"/>
</dbReference>
<evidence type="ECO:0000256" key="6">
    <source>
        <dbReference type="ARBA" id="ARBA00009951"/>
    </source>
</evidence>
<dbReference type="PROSITE" id="PS00794">
    <property type="entry name" value="HPPK"/>
    <property type="match status" value="1"/>
</dbReference>
<dbReference type="PROSITE" id="PS50972">
    <property type="entry name" value="PTERIN_BINDING"/>
    <property type="match status" value="1"/>
</dbReference>
<dbReference type="SUPFAM" id="SSF51717">
    <property type="entry name" value="Dihydropteroate synthetase-like"/>
    <property type="match status" value="1"/>
</dbReference>
<protein>
    <submittedName>
        <fullName evidence="17">Dihydropterin pyrophosphokinase dihydropteroate synthase</fullName>
    </submittedName>
</protein>
<dbReference type="PROSITE" id="PS00792">
    <property type="entry name" value="DHPS_1"/>
    <property type="match status" value="1"/>
</dbReference>
<name>A0A2P6TC20_CHLSO</name>
<comment type="catalytic activity">
    <reaction evidence="1">
        <text>(7,8-dihydropterin-6-yl)methyl diphosphate + 4-aminobenzoate = 7,8-dihydropteroate + diphosphate</text>
        <dbReference type="Rhea" id="RHEA:19949"/>
        <dbReference type="ChEBI" id="CHEBI:17836"/>
        <dbReference type="ChEBI" id="CHEBI:17839"/>
        <dbReference type="ChEBI" id="CHEBI:33019"/>
        <dbReference type="ChEBI" id="CHEBI:72950"/>
        <dbReference type="EC" id="2.5.1.15"/>
    </reaction>
</comment>
<organism evidence="17 18">
    <name type="scientific">Chlorella sorokiniana</name>
    <name type="common">Freshwater green alga</name>
    <dbReference type="NCBI Taxonomy" id="3076"/>
    <lineage>
        <taxon>Eukaryota</taxon>
        <taxon>Viridiplantae</taxon>
        <taxon>Chlorophyta</taxon>
        <taxon>core chlorophytes</taxon>
        <taxon>Trebouxiophyceae</taxon>
        <taxon>Chlorellales</taxon>
        <taxon>Chlorellaceae</taxon>
        <taxon>Chlorella clade</taxon>
        <taxon>Chlorella</taxon>
    </lineage>
</organism>
<gene>
    <name evidence="17" type="ORF">C2E21_9163</name>
</gene>
<dbReference type="GO" id="GO:0016301">
    <property type="term" value="F:kinase activity"/>
    <property type="evidence" value="ECO:0007669"/>
    <property type="project" value="UniProtKB-KW"/>
</dbReference>
<evidence type="ECO:0000256" key="4">
    <source>
        <dbReference type="ARBA" id="ARBA00004763"/>
    </source>
</evidence>
<evidence type="ECO:0000256" key="5">
    <source>
        <dbReference type="ARBA" id="ARBA00005051"/>
    </source>
</evidence>
<dbReference type="GO" id="GO:0046656">
    <property type="term" value="P:folic acid biosynthetic process"/>
    <property type="evidence" value="ECO:0007669"/>
    <property type="project" value="UniProtKB-KW"/>
</dbReference>
<evidence type="ECO:0000256" key="15">
    <source>
        <dbReference type="SAM" id="MobiDB-lite"/>
    </source>
</evidence>
<evidence type="ECO:0000256" key="8">
    <source>
        <dbReference type="ARBA" id="ARBA00022723"/>
    </source>
</evidence>
<feature type="compositionally biased region" description="Low complexity" evidence="15">
    <location>
        <begin position="184"/>
        <end position="197"/>
    </location>
</feature>
<accession>A0A2P6TC20</accession>
<keyword evidence="10" id="KW-0418">Kinase</keyword>
<dbReference type="InterPro" id="IPR045031">
    <property type="entry name" value="DHP_synth-like"/>
</dbReference>
<dbReference type="PANTHER" id="PTHR20941:SF1">
    <property type="entry name" value="FOLIC ACID SYNTHESIS PROTEIN FOL1"/>
    <property type="match status" value="1"/>
</dbReference>
<dbReference type="InterPro" id="IPR035907">
    <property type="entry name" value="Hppk_sf"/>
</dbReference>
<dbReference type="InterPro" id="IPR000489">
    <property type="entry name" value="Pterin-binding_dom"/>
</dbReference>
<dbReference type="AlphaFoldDB" id="A0A2P6TC20"/>
<dbReference type="Pfam" id="PF00809">
    <property type="entry name" value="Pterin_bind"/>
    <property type="match status" value="1"/>
</dbReference>
<keyword evidence="12" id="KW-0460">Magnesium</keyword>
<comment type="cofactor">
    <cofactor evidence="3">
        <name>Mg(2+)</name>
        <dbReference type="ChEBI" id="CHEBI:18420"/>
    </cofactor>
</comment>
<keyword evidence="18" id="KW-1185">Reference proteome</keyword>
<feature type="domain" description="Pterin-binding" evidence="16">
    <location>
        <begin position="243"/>
        <end position="508"/>
    </location>
</feature>
<evidence type="ECO:0000256" key="2">
    <source>
        <dbReference type="ARBA" id="ARBA00000198"/>
    </source>
</evidence>
<dbReference type="InterPro" id="IPR011005">
    <property type="entry name" value="Dihydropteroate_synth-like_sf"/>
</dbReference>
<dbReference type="PROSITE" id="PS00793">
    <property type="entry name" value="DHPS_2"/>
    <property type="match status" value="1"/>
</dbReference>
<dbReference type="GO" id="GO:0005524">
    <property type="term" value="F:ATP binding"/>
    <property type="evidence" value="ECO:0007669"/>
    <property type="project" value="UniProtKB-KW"/>
</dbReference>
<keyword evidence="7" id="KW-0808">Transferase</keyword>
<dbReference type="GO" id="GO:0003848">
    <property type="term" value="F:2-amino-4-hydroxy-6-hydroxymethyldihydropteridine diphosphokinase activity"/>
    <property type="evidence" value="ECO:0007669"/>
    <property type="project" value="UniProtKB-EC"/>
</dbReference>
<keyword evidence="11" id="KW-0067">ATP-binding</keyword>
<sequence length="518" mass="54610">MHLQCELSAALFPLAQGDRLGNLLAAVRALSDADIQVRQLSRLYESAPAYVTDQPPFLNAAALVDTALPPLDLLRRLKEVEASLGRNLGPSAQRWGPRPIDLDIVFFEGQTVTEGETLVVPHPRWQERDFVKAPLADLCGGGSSSSSSEGAAKQRPVVAAAAAVGDNAGNNGGSSEEEEDEDGSLSSGSSSRAGGDYSGLQRHLRLAARLWQEAGGERQLGTPDLECVLPMGRLGLWPYQRRTQIMGILNITPDSFSDGGRHAGVAAAVRHAKAMAAAGADIIDIGGQSTRPGSDLLTAEQEAARVLPVIQALMQEEETARMPLSIDTFYADVAAAAVEAGATMVNDVSGGTMDPRMHRQVAELGVPYVLMHMRGTPQDMQHRRHTAYSDVIADVAAELTQAASAAIAAGIEPWRLVLDPGLGFAKTHDGNVALLAGLPALRAALPPPLAHLPQLLGPSRKGFLGRLTGRQVAAERDWATAAAAALCVAGGANIIRAHNVEAVRDACRVADAARRFLP</sequence>
<proteinExistence type="inferred from homology"/>
<dbReference type="EMBL" id="LHPG02000025">
    <property type="protein sequence ID" value="PRW20185.1"/>
    <property type="molecule type" value="Genomic_DNA"/>
</dbReference>
<dbReference type="CDD" id="cd00739">
    <property type="entry name" value="DHPS"/>
    <property type="match status" value="1"/>
</dbReference>
<dbReference type="GO" id="GO:0004156">
    <property type="term" value="F:dihydropteroate synthase activity"/>
    <property type="evidence" value="ECO:0007669"/>
    <property type="project" value="UniProtKB-EC"/>
</dbReference>
<comment type="pathway">
    <text evidence="4">Cofactor biosynthesis; tetrahydrofolate biosynthesis; 7,8-dihydrofolate from 2-amino-4-hydroxy-6-hydroxymethyl-7,8-dihydropteridine diphosphate and 4-aminobenzoate: step 1/2.</text>
</comment>
<evidence type="ECO:0000259" key="16">
    <source>
        <dbReference type="PROSITE" id="PS50972"/>
    </source>
</evidence>
<evidence type="ECO:0000256" key="9">
    <source>
        <dbReference type="ARBA" id="ARBA00022741"/>
    </source>
</evidence>
<feature type="region of interest" description="Disordered" evidence="15">
    <location>
        <begin position="165"/>
        <end position="197"/>
    </location>
</feature>
<keyword evidence="13" id="KW-0289">Folate biosynthesis</keyword>
<dbReference type="InterPro" id="IPR006390">
    <property type="entry name" value="DHP_synth_dom"/>
</dbReference>
<dbReference type="CDD" id="cd00483">
    <property type="entry name" value="HPPK"/>
    <property type="match status" value="1"/>
</dbReference>
<reference evidence="17 18" key="1">
    <citation type="journal article" date="2018" name="Plant J.">
        <title>Genome sequences of Chlorella sorokiniana UTEX 1602 and Micractinium conductrix SAG 241.80: implications to maltose excretion by a green alga.</title>
        <authorList>
            <person name="Arriola M.B."/>
            <person name="Velmurugan N."/>
            <person name="Zhang Y."/>
            <person name="Plunkett M.H."/>
            <person name="Hondzo H."/>
            <person name="Barney B.M."/>
        </authorList>
    </citation>
    <scope>NUCLEOTIDE SEQUENCE [LARGE SCALE GENOMIC DNA]</scope>
    <source>
        <strain evidence="18">UTEX 1602</strain>
    </source>
</reference>
<evidence type="ECO:0000256" key="14">
    <source>
        <dbReference type="ARBA" id="ARBA00023268"/>
    </source>
</evidence>
<dbReference type="FunFam" id="3.20.20.20:FF:000006">
    <property type="entry name" value="Dihydropteroate synthase"/>
    <property type="match status" value="1"/>
</dbReference>
<keyword evidence="14" id="KW-0511">Multifunctional enzyme</keyword>
<dbReference type="GO" id="GO:0046654">
    <property type="term" value="P:tetrahydrofolate biosynthetic process"/>
    <property type="evidence" value="ECO:0007669"/>
    <property type="project" value="UniProtKB-UniPathway"/>
</dbReference>
<keyword evidence="8" id="KW-0479">Metal-binding</keyword>
<evidence type="ECO:0000256" key="3">
    <source>
        <dbReference type="ARBA" id="ARBA00001946"/>
    </source>
</evidence>
<evidence type="ECO:0000256" key="13">
    <source>
        <dbReference type="ARBA" id="ARBA00022909"/>
    </source>
</evidence>
<dbReference type="Gene3D" id="3.20.20.20">
    <property type="entry name" value="Dihydropteroate synthase-like"/>
    <property type="match status" value="1"/>
</dbReference>
<dbReference type="InterPro" id="IPR000550">
    <property type="entry name" value="Hppk"/>
</dbReference>
<dbReference type="STRING" id="3076.A0A2P6TC20"/>
<dbReference type="OrthoDB" id="615426at2759"/>
<comment type="pathway">
    <text evidence="5">Cofactor biosynthesis; tetrahydrofolate biosynthesis; 2-amino-4-hydroxy-6-hydroxymethyl-7,8-dihydropteridine diphosphate from 7,8-dihydroneopterin triphosphate: step 4/4.</text>
</comment>
<dbReference type="SUPFAM" id="SSF55083">
    <property type="entry name" value="6-hydroxymethyl-7,8-dihydropterin pyrophosphokinase, HPPK"/>
    <property type="match status" value="1"/>
</dbReference>
<evidence type="ECO:0000256" key="7">
    <source>
        <dbReference type="ARBA" id="ARBA00022679"/>
    </source>
</evidence>
<evidence type="ECO:0000256" key="1">
    <source>
        <dbReference type="ARBA" id="ARBA00000012"/>
    </source>
</evidence>